<dbReference type="AlphaFoldDB" id="A0A8D0L0R8"/>
<dbReference type="Proteomes" id="UP000694392">
    <property type="component" value="Unplaced"/>
</dbReference>
<organism evidence="2 3">
    <name type="scientific">Sphenodon punctatus</name>
    <name type="common">Tuatara</name>
    <name type="synonym">Hatteria punctata</name>
    <dbReference type="NCBI Taxonomy" id="8508"/>
    <lineage>
        <taxon>Eukaryota</taxon>
        <taxon>Metazoa</taxon>
        <taxon>Chordata</taxon>
        <taxon>Craniata</taxon>
        <taxon>Vertebrata</taxon>
        <taxon>Euteleostomi</taxon>
        <taxon>Lepidosauria</taxon>
        <taxon>Sphenodontia</taxon>
        <taxon>Sphenodontidae</taxon>
        <taxon>Sphenodon</taxon>
    </lineage>
</organism>
<proteinExistence type="predicted"/>
<protein>
    <submittedName>
        <fullName evidence="2">Uncharacterized protein</fullName>
    </submittedName>
</protein>
<evidence type="ECO:0000313" key="2">
    <source>
        <dbReference type="Ensembl" id="ENSSPUP00000000206.1"/>
    </source>
</evidence>
<feature type="region of interest" description="Disordered" evidence="1">
    <location>
        <begin position="18"/>
        <end position="130"/>
    </location>
</feature>
<dbReference type="PANTHER" id="PTHR13280">
    <property type="entry name" value="PHOSPHOFURIN ACIDIC CLUSTER SORTING PROTEIN"/>
    <property type="match status" value="1"/>
</dbReference>
<reference evidence="2" key="2">
    <citation type="submission" date="2025-09" db="UniProtKB">
        <authorList>
            <consortium name="Ensembl"/>
        </authorList>
    </citation>
    <scope>IDENTIFICATION</scope>
</reference>
<sequence>IASRLPARVISVCVSQELEVEEASPGPGAAEVGVRESSVDRLAQLGSASKTESPATVSPSKAESKLLWRPRSTSMKDRQSSRGQGDRTSSLENESSPDSRLSNQVPRKSVYDQLNQILSSDEQLPESIIL</sequence>
<keyword evidence="3" id="KW-1185">Reference proteome</keyword>
<dbReference type="GeneTree" id="ENSGT00950000183209"/>
<reference evidence="2" key="1">
    <citation type="submission" date="2025-08" db="UniProtKB">
        <authorList>
            <consortium name="Ensembl"/>
        </authorList>
    </citation>
    <scope>IDENTIFICATION</scope>
</reference>
<dbReference type="Ensembl" id="ENSSPUT00000000224.1">
    <property type="protein sequence ID" value="ENSSPUP00000000206.1"/>
    <property type="gene ID" value="ENSSPUG00000000225.1"/>
</dbReference>
<evidence type="ECO:0000256" key="1">
    <source>
        <dbReference type="SAM" id="MobiDB-lite"/>
    </source>
</evidence>
<dbReference type="GO" id="GO:0072659">
    <property type="term" value="P:protein localization to plasma membrane"/>
    <property type="evidence" value="ECO:0007669"/>
    <property type="project" value="TreeGrafter"/>
</dbReference>
<feature type="compositionally biased region" description="Polar residues" evidence="1">
    <location>
        <begin position="81"/>
        <end position="122"/>
    </location>
</feature>
<dbReference type="GO" id="GO:0044325">
    <property type="term" value="F:transmembrane transporter binding"/>
    <property type="evidence" value="ECO:0007669"/>
    <property type="project" value="TreeGrafter"/>
</dbReference>
<name>A0A8D0L0R8_SPHPU</name>
<feature type="compositionally biased region" description="Polar residues" evidence="1">
    <location>
        <begin position="46"/>
        <end position="61"/>
    </location>
</feature>
<dbReference type="PANTHER" id="PTHR13280:SF14">
    <property type="entry name" value="PHOSPHOFURIN ACIDIC CLUSTER SORTING PROTEIN 1"/>
    <property type="match status" value="1"/>
</dbReference>
<accession>A0A8D0L0R8</accession>
<evidence type="ECO:0000313" key="3">
    <source>
        <dbReference type="Proteomes" id="UP000694392"/>
    </source>
</evidence>
<dbReference type="InterPro" id="IPR019381">
    <property type="entry name" value="PACS1/2_C"/>
</dbReference>